<dbReference type="InterPro" id="IPR045575">
    <property type="entry name" value="ASTN_1_2_N"/>
</dbReference>
<dbReference type="Gene3D" id="2.10.25.10">
    <property type="entry name" value="Laminin"/>
    <property type="match status" value="1"/>
</dbReference>
<dbReference type="PANTHER" id="PTHR16592:SF2">
    <property type="entry name" value="ASTROTACTIN-2"/>
    <property type="match status" value="1"/>
</dbReference>
<name>A0A8B8SVS4_CAMFR</name>
<dbReference type="Pfam" id="PF19441">
    <property type="entry name" value="ASTN_1_2_N"/>
    <property type="match status" value="1"/>
</dbReference>
<keyword evidence="8" id="KW-0963">Cytoplasm</keyword>
<dbReference type="FunFam" id="2.10.25.10:FF:000288">
    <property type="entry name" value="Astrotactin 2"/>
    <property type="match status" value="1"/>
</dbReference>
<feature type="compositionally biased region" description="Low complexity" evidence="25">
    <location>
        <begin position="1345"/>
        <end position="1360"/>
    </location>
</feature>
<evidence type="ECO:0000256" key="9">
    <source>
        <dbReference type="ARBA" id="ARBA00022536"/>
    </source>
</evidence>
<dbReference type="GO" id="GO:0005770">
    <property type="term" value="C:late endosome"/>
    <property type="evidence" value="ECO:0007669"/>
    <property type="project" value="UniProtKB-SubCell"/>
</dbReference>
<dbReference type="PANTHER" id="PTHR16592">
    <property type="entry name" value="ASTROTACTIN-1-LIKE"/>
    <property type="match status" value="1"/>
</dbReference>
<evidence type="ECO:0000256" key="13">
    <source>
        <dbReference type="ARBA" id="ARBA00022737"/>
    </source>
</evidence>
<evidence type="ECO:0000256" key="4">
    <source>
        <dbReference type="ARBA" id="ARBA00004484"/>
    </source>
</evidence>
<dbReference type="GeneID" id="102521201"/>
<dbReference type="GO" id="GO:0005938">
    <property type="term" value="C:cell cortex"/>
    <property type="evidence" value="ECO:0007669"/>
    <property type="project" value="UniProtKB-SubCell"/>
</dbReference>
<evidence type="ECO:0000256" key="18">
    <source>
        <dbReference type="ARBA" id="ARBA00023136"/>
    </source>
</evidence>
<dbReference type="InterPro" id="IPR040685">
    <property type="entry name" value="Annexin-like"/>
</dbReference>
<evidence type="ECO:0000256" key="16">
    <source>
        <dbReference type="ARBA" id="ARBA00022927"/>
    </source>
</evidence>
<dbReference type="Proteomes" id="UP000694856">
    <property type="component" value="Chromosome 4"/>
</dbReference>
<feature type="signal peptide" evidence="27">
    <location>
        <begin position="1"/>
        <end position="46"/>
    </location>
</feature>
<evidence type="ECO:0000256" key="2">
    <source>
        <dbReference type="ARBA" id="ARBA00004141"/>
    </source>
</evidence>
<dbReference type="Pfam" id="PF19743">
    <property type="entry name" value="ASTN1_2_fn3"/>
    <property type="match status" value="1"/>
</dbReference>
<evidence type="ECO:0000256" key="8">
    <source>
        <dbReference type="ARBA" id="ARBA00022490"/>
    </source>
</evidence>
<protein>
    <recommendedName>
        <fullName evidence="24">Astrotactin-2</fullName>
    </recommendedName>
</protein>
<evidence type="ECO:0000256" key="19">
    <source>
        <dbReference type="ARBA" id="ARBA00023157"/>
    </source>
</evidence>
<dbReference type="GO" id="GO:0016020">
    <property type="term" value="C:membrane"/>
    <property type="evidence" value="ECO:0007669"/>
    <property type="project" value="UniProtKB-SubCell"/>
</dbReference>
<keyword evidence="15" id="KW-0106">Calcium</keyword>
<sequence length="1454" mass="160442">MAAAGARLSPGPISGLRGRLRLGFHPAPPPLLLLLLLLLPPPPLLAGATAAASREPDSPCRLKTVTVSTLPALRESDIGWSGTRTGAGAGTGTGAGAAAAAAAAASPGSAGTAGTAAESRLLLFVRNELPGRIAVQDDLDNTELPFFTLEMSGTAADISLVHWRQQWLENGTLYFHVSMSSSGQLARATAPTLQEPSEIVEEQMHILHISVMGGLIALLLLLLVFTVALYAQRRWQKRRRIPQKSASTEATHEIHYIPSVLLGPQARETFRSSRLQAHNSVIGVPIRETPILDDYDYEEEEDLPRRANHVSHEDEFGSQVTHTLDSLGRPGEEKGDFEKKAAAEVTQEPVESLMQKFKESFRANTPIEIGQLQPALRSASAGRRKRRSRSRGGISFGRTKGTSGSEADDETQLTFYTEQYRSRRRSKGLLKSPVNKTALTLIAVSSCILAMVCGSQMSCPLTVKVTLHVPEHFIADGSSFVVSEGSYLDISDWLNPAKLSLYYQINATSPWVRDLCGQRTTDACEQLCDPETGECSCHEGYAPDPVHRHLCVRSDWGQSEGPWPYTTLERGYDLVTGEQAPEKILRSTFSLGQGLWLPVSKSFVVPPVELSINPLASCKTDVLVTEDPADVREEAMLSTYFETINDLLSSFGPVRDCSRNNGGCTRNFKCVSDRQVDSSGCVCPEELRPMKDGSGCYDHSKGIDCSDGFNGGCEQLCLQQTLPLPYDTTSSTIFMFCGCVEEYKLAPDGKSCLMLSDVCEGPKCLKPDSKFNDTLFGEMLHGYNNRTQRVNQGQVFQMTFRENNFIKDFPQLADGLLVIPLPVEEQCRGVLSEPLPDLQRLTGDIRYDEAMGYPMVQQWRVRSNLYRVKLSTITLSAGFTNVLKILTKESSREELLSFIQHYGSHYIAEALYGSELTCIIHFPSKKVQQQLWLQYQKETTELGSKKELKSMPFITYLSGLLTAQMLSDDQLISGVEIRCEEKGRCPSTCHLCRRPGKEQLSPTPVLLEISRVAPLYSLIQDNGTKEAFKSALMSSYWCSGKGDVIDDWCRCDLSAFDASGLPNCSPLPQPVLRLSPTVEPSSTVVSLEWVDVQPAIGTKVSDYILQHKKVDEYTDTDLYTGEFLSFADDLLSGLGTSCVAAGRSHGEVPEVSIYSVIFKCLEPDGLYKFTLYAVDTRGRHSELSTVTLRTACPLVDDNKAEEIADKIYNLYNGYTSGKEQQTAYNTLMEVSASMLFRVQHHYNSHYEKFGDFVWRSEDELGPRKAHLILRRLERVSSHCSSLLRSAYIQSRVDTVPYLFCRSEEVRPAGMVWYSILKDTKITCEEKMVSMARNTPKAGAFRRRPSGLSSSSSSGRTQLPSCHGPQEETYGETVGPLQHQDGGPEDCCSEEAWVFRTFYFSDVFEFAGPLPLPAACGSAQSPCRTFHALKIPIVSLSAWVVFLTNGGASVYSVNK</sequence>
<dbReference type="InterPro" id="IPR040510">
    <property type="entry name" value="ASTN_2_hairpin"/>
</dbReference>
<feature type="region of interest" description="Disordered" evidence="25">
    <location>
        <begin position="1335"/>
        <end position="1380"/>
    </location>
</feature>
<evidence type="ECO:0000256" key="12">
    <source>
        <dbReference type="ARBA" id="ARBA00022729"/>
    </source>
</evidence>
<keyword evidence="18 26" id="KW-0472">Membrane</keyword>
<evidence type="ECO:0000256" key="17">
    <source>
        <dbReference type="ARBA" id="ARBA00022989"/>
    </source>
</evidence>
<evidence type="ECO:0000256" key="11">
    <source>
        <dbReference type="ARBA" id="ARBA00022723"/>
    </source>
</evidence>
<dbReference type="CTD" id="23245"/>
<keyword evidence="11" id="KW-0479">Metal-binding</keyword>
<proteinExistence type="inferred from homology"/>
<dbReference type="Pfam" id="PF18411">
    <property type="entry name" value="Annexin_2"/>
    <property type="match status" value="1"/>
</dbReference>
<dbReference type="SMART" id="SM00457">
    <property type="entry name" value="MACPF"/>
    <property type="match status" value="1"/>
</dbReference>
<keyword evidence="17 26" id="KW-1133">Transmembrane helix</keyword>
<keyword evidence="12 27" id="KW-0732">Signal</keyword>
<evidence type="ECO:0000256" key="20">
    <source>
        <dbReference type="ARBA" id="ARBA00023180"/>
    </source>
</evidence>
<evidence type="ECO:0000256" key="22">
    <source>
        <dbReference type="ARBA" id="ARBA00061421"/>
    </source>
</evidence>
<evidence type="ECO:0000259" key="28">
    <source>
        <dbReference type="SMART" id="SM00457"/>
    </source>
</evidence>
<evidence type="ECO:0000256" key="10">
    <source>
        <dbReference type="ARBA" id="ARBA00022692"/>
    </source>
</evidence>
<dbReference type="InterPro" id="IPR026995">
    <property type="entry name" value="Astrotactin"/>
</dbReference>
<feature type="domain" description="MACPF" evidence="28">
    <location>
        <begin position="853"/>
        <end position="1037"/>
    </location>
</feature>
<evidence type="ECO:0000256" key="27">
    <source>
        <dbReference type="SAM" id="SignalP"/>
    </source>
</evidence>
<dbReference type="InterPro" id="IPR045574">
    <property type="entry name" value="ASTN1_2_Fn3"/>
</dbReference>
<feature type="chain" id="PRO_5034950672" description="Astrotactin-2" evidence="27">
    <location>
        <begin position="47"/>
        <end position="1454"/>
    </location>
</feature>
<evidence type="ECO:0000256" key="23">
    <source>
        <dbReference type="ARBA" id="ARBA00065119"/>
    </source>
</evidence>
<dbReference type="InterPro" id="IPR020864">
    <property type="entry name" value="MACPF"/>
</dbReference>
<keyword evidence="14" id="KW-0967">Endosome</keyword>
<feature type="transmembrane region" description="Helical" evidence="26">
    <location>
        <begin position="206"/>
        <end position="231"/>
    </location>
</feature>
<keyword evidence="21" id="KW-0968">Cytoplasmic vesicle</keyword>
<dbReference type="GO" id="GO:0005769">
    <property type="term" value="C:early endosome"/>
    <property type="evidence" value="ECO:0007669"/>
    <property type="project" value="UniProtKB-SubCell"/>
</dbReference>
<dbReference type="CDD" id="cd00063">
    <property type="entry name" value="FN3"/>
    <property type="match status" value="1"/>
</dbReference>
<evidence type="ECO:0000256" key="26">
    <source>
        <dbReference type="SAM" id="Phobius"/>
    </source>
</evidence>
<comment type="subcellular location">
    <subcellularLocation>
        <location evidence="5">Cytoplasm</location>
        <location evidence="5">Cell cortex</location>
    </subcellularLocation>
    <subcellularLocation>
        <location evidence="1">Cytoplasmic vesicle</location>
        <location evidence="1">Clathrin-coated vesicle</location>
    </subcellularLocation>
    <subcellularLocation>
        <location evidence="3">Early endosome</location>
    </subcellularLocation>
    <subcellularLocation>
        <location evidence="6">Late endosome</location>
    </subcellularLocation>
    <subcellularLocation>
        <location evidence="2">Membrane</location>
        <topology evidence="2">Multi-pass membrane protein</topology>
    </subcellularLocation>
    <subcellularLocation>
        <location evidence="4">Perikaryon</location>
    </subcellularLocation>
</comment>
<gene>
    <name evidence="30" type="primary">ASTN2</name>
</gene>
<dbReference type="GO" id="GO:0046872">
    <property type="term" value="F:metal ion binding"/>
    <property type="evidence" value="ECO:0007669"/>
    <property type="project" value="UniProtKB-KW"/>
</dbReference>
<organism evidence="29 30">
    <name type="scientific">Camelus ferus</name>
    <name type="common">Wild bactrian camel</name>
    <name type="synonym">Camelus bactrianus ferus</name>
    <dbReference type="NCBI Taxonomy" id="419612"/>
    <lineage>
        <taxon>Eukaryota</taxon>
        <taxon>Metazoa</taxon>
        <taxon>Chordata</taxon>
        <taxon>Craniata</taxon>
        <taxon>Vertebrata</taxon>
        <taxon>Euteleostomi</taxon>
        <taxon>Mammalia</taxon>
        <taxon>Eutheria</taxon>
        <taxon>Laurasiatheria</taxon>
        <taxon>Artiodactyla</taxon>
        <taxon>Tylopoda</taxon>
        <taxon>Camelidae</taxon>
        <taxon>Camelus</taxon>
    </lineage>
</organism>
<dbReference type="GO" id="GO:0001764">
    <property type="term" value="P:neuron migration"/>
    <property type="evidence" value="ECO:0007669"/>
    <property type="project" value="InterPro"/>
</dbReference>
<feature type="region of interest" description="Disordered" evidence="25">
    <location>
        <begin position="372"/>
        <end position="410"/>
    </location>
</feature>
<keyword evidence="9" id="KW-0245">EGF-like domain</keyword>
<keyword evidence="20" id="KW-0325">Glycoprotein</keyword>
<keyword evidence="29" id="KW-1185">Reference proteome</keyword>
<keyword evidence="7" id="KW-0813">Transport</keyword>
<dbReference type="RefSeq" id="XP_032334181.1">
    <property type="nucleotide sequence ID" value="XM_032478290.1"/>
</dbReference>
<evidence type="ECO:0000256" key="1">
    <source>
        <dbReference type="ARBA" id="ARBA00004132"/>
    </source>
</evidence>
<evidence type="ECO:0000256" key="3">
    <source>
        <dbReference type="ARBA" id="ARBA00004412"/>
    </source>
</evidence>
<evidence type="ECO:0000256" key="5">
    <source>
        <dbReference type="ARBA" id="ARBA00004544"/>
    </source>
</evidence>
<accession>A0A8B8SVS4</accession>
<evidence type="ECO:0000256" key="24">
    <source>
        <dbReference type="ARBA" id="ARBA00071694"/>
    </source>
</evidence>
<evidence type="ECO:0000256" key="6">
    <source>
        <dbReference type="ARBA" id="ARBA00004603"/>
    </source>
</evidence>
<keyword evidence="10 26" id="KW-0812">Transmembrane</keyword>
<keyword evidence="16" id="KW-0653">Protein transport</keyword>
<evidence type="ECO:0000313" key="29">
    <source>
        <dbReference type="Proteomes" id="UP000694856"/>
    </source>
</evidence>
<comment type="similarity">
    <text evidence="22">Belongs to the astrotactin family.</text>
</comment>
<dbReference type="Pfam" id="PF18577">
    <property type="entry name" value="ASTN_2_hairpin"/>
    <property type="match status" value="1"/>
</dbReference>
<evidence type="ECO:0000256" key="25">
    <source>
        <dbReference type="SAM" id="MobiDB-lite"/>
    </source>
</evidence>
<dbReference type="GO" id="GO:0030136">
    <property type="term" value="C:clathrin-coated vesicle"/>
    <property type="evidence" value="ECO:0007669"/>
    <property type="project" value="UniProtKB-SubCell"/>
</dbReference>
<dbReference type="InterPro" id="IPR036116">
    <property type="entry name" value="FN3_sf"/>
</dbReference>
<dbReference type="SUPFAM" id="SSF49265">
    <property type="entry name" value="Fibronectin type III"/>
    <property type="match status" value="1"/>
</dbReference>
<dbReference type="InterPro" id="IPR003961">
    <property type="entry name" value="FN3_dom"/>
</dbReference>
<dbReference type="Pfam" id="PF01823">
    <property type="entry name" value="MACPF"/>
    <property type="match status" value="1"/>
</dbReference>
<dbReference type="SMR" id="A0A8B8SVS4"/>
<evidence type="ECO:0000256" key="14">
    <source>
        <dbReference type="ARBA" id="ARBA00022753"/>
    </source>
</evidence>
<dbReference type="GO" id="GO:0007158">
    <property type="term" value="P:neuron cell-cell adhesion"/>
    <property type="evidence" value="ECO:0007669"/>
    <property type="project" value="TreeGrafter"/>
</dbReference>
<feature type="transmembrane region" description="Helical" evidence="26">
    <location>
        <begin position="433"/>
        <end position="452"/>
    </location>
</feature>
<dbReference type="GO" id="GO:0043533">
    <property type="term" value="F:inositol 1,3,4,5 tetrakisphosphate binding"/>
    <property type="evidence" value="ECO:0007669"/>
    <property type="project" value="TreeGrafter"/>
</dbReference>
<evidence type="ECO:0000256" key="15">
    <source>
        <dbReference type="ARBA" id="ARBA00022837"/>
    </source>
</evidence>
<dbReference type="GO" id="GO:0043204">
    <property type="term" value="C:perikaryon"/>
    <property type="evidence" value="ECO:0007669"/>
    <property type="project" value="UniProtKB-SubCell"/>
</dbReference>
<keyword evidence="19" id="KW-1015">Disulfide bond</keyword>
<evidence type="ECO:0000256" key="7">
    <source>
        <dbReference type="ARBA" id="ARBA00022448"/>
    </source>
</evidence>
<evidence type="ECO:0000313" key="30">
    <source>
        <dbReference type="RefSeq" id="XP_032334181.1"/>
    </source>
</evidence>
<keyword evidence="13" id="KW-0677">Repeat</keyword>
<evidence type="ECO:0000256" key="21">
    <source>
        <dbReference type="ARBA" id="ARBA00023329"/>
    </source>
</evidence>
<reference evidence="30" key="1">
    <citation type="submission" date="2025-08" db="UniProtKB">
        <authorList>
            <consortium name="RefSeq"/>
        </authorList>
    </citation>
    <scope>IDENTIFICATION</scope>
    <source>
        <tissue evidence="30">Ear skin</tissue>
    </source>
</reference>
<dbReference type="GO" id="GO:0015031">
    <property type="term" value="P:protein transport"/>
    <property type="evidence" value="ECO:0007669"/>
    <property type="project" value="UniProtKB-KW"/>
</dbReference>
<comment type="subunit">
    <text evidence="23">Interacts with ASTN1; the interaction is not calcium-dependent.</text>
</comment>